<organism evidence="3 4">
    <name type="scientific">Pseudoduganella lurida</name>
    <dbReference type="NCBI Taxonomy" id="1036180"/>
    <lineage>
        <taxon>Bacteria</taxon>
        <taxon>Pseudomonadati</taxon>
        <taxon>Pseudomonadota</taxon>
        <taxon>Betaproteobacteria</taxon>
        <taxon>Burkholderiales</taxon>
        <taxon>Oxalobacteraceae</taxon>
        <taxon>Telluria group</taxon>
        <taxon>Pseudoduganella</taxon>
    </lineage>
</organism>
<dbReference type="AlphaFoldDB" id="A0A562RJK5"/>
<gene>
    <name evidence="3" type="ORF">IP91_00267</name>
</gene>
<dbReference type="EMBL" id="VLLB01000001">
    <property type="protein sequence ID" value="TWI69201.1"/>
    <property type="molecule type" value="Genomic_DNA"/>
</dbReference>
<comment type="caution">
    <text evidence="3">The sequence shown here is derived from an EMBL/GenBank/DDBJ whole genome shotgun (WGS) entry which is preliminary data.</text>
</comment>
<keyword evidence="1" id="KW-0812">Transmembrane</keyword>
<proteinExistence type="predicted"/>
<protein>
    <recommendedName>
        <fullName evidence="2">DUF7738 domain-containing protein</fullName>
    </recommendedName>
</protein>
<name>A0A562RJK5_9BURK</name>
<sequence length="269" mass="29664">MTNFRERNPSFCGFTRRVQCVARNAIPDAPAFLPAGDAAHAGTFRLRFGRSGAAQTSGVQGKNLAHPGVQLYAQRDCRTRTSARVPGLSTSILIGWILLTSCAFCFAQAGPAETASRSLKSKFSHAQKSADLIIENIPHRVVKRGAKPELLLQDGKLTFDGQWLEFGVGLEQWRKIIGVGSHCSFGGVDQDWCKWDTLGIEISGELESPRKAKRLKIRFSHDKEEDFLVGVSTPSGNKFKKADWHARGSFRGYFEIDGFGVDATVTFRE</sequence>
<keyword evidence="1" id="KW-1133">Transmembrane helix</keyword>
<evidence type="ECO:0000259" key="2">
    <source>
        <dbReference type="Pfam" id="PF24880"/>
    </source>
</evidence>
<evidence type="ECO:0000313" key="4">
    <source>
        <dbReference type="Proteomes" id="UP000318431"/>
    </source>
</evidence>
<evidence type="ECO:0000313" key="3">
    <source>
        <dbReference type="EMBL" id="TWI69201.1"/>
    </source>
</evidence>
<keyword evidence="4" id="KW-1185">Reference proteome</keyword>
<reference evidence="3 4" key="1">
    <citation type="journal article" date="2015" name="Stand. Genomic Sci.">
        <title>Genomic Encyclopedia of Bacterial and Archaeal Type Strains, Phase III: the genomes of soil and plant-associated and newly described type strains.</title>
        <authorList>
            <person name="Whitman W.B."/>
            <person name="Woyke T."/>
            <person name="Klenk H.P."/>
            <person name="Zhou Y."/>
            <person name="Lilburn T.G."/>
            <person name="Beck B.J."/>
            <person name="De Vos P."/>
            <person name="Vandamme P."/>
            <person name="Eisen J.A."/>
            <person name="Garrity G."/>
            <person name="Hugenholtz P."/>
            <person name="Kyrpides N.C."/>
        </authorList>
    </citation>
    <scope>NUCLEOTIDE SEQUENCE [LARGE SCALE GENOMIC DNA]</scope>
    <source>
        <strain evidence="3 4">CGMCC 1.10822</strain>
    </source>
</reference>
<feature type="domain" description="DUF7738" evidence="2">
    <location>
        <begin position="150"/>
        <end position="267"/>
    </location>
</feature>
<accession>A0A562RJK5</accession>
<feature type="transmembrane region" description="Helical" evidence="1">
    <location>
        <begin position="88"/>
        <end position="109"/>
    </location>
</feature>
<evidence type="ECO:0000256" key="1">
    <source>
        <dbReference type="SAM" id="Phobius"/>
    </source>
</evidence>
<dbReference type="Proteomes" id="UP000318431">
    <property type="component" value="Unassembled WGS sequence"/>
</dbReference>
<dbReference type="Pfam" id="PF24880">
    <property type="entry name" value="DUF7738"/>
    <property type="match status" value="1"/>
</dbReference>
<keyword evidence="1" id="KW-0472">Membrane</keyword>
<dbReference type="InterPro" id="IPR056640">
    <property type="entry name" value="DUF7738"/>
</dbReference>